<dbReference type="Proteomes" id="UP000294194">
    <property type="component" value="Unassembled WGS sequence"/>
</dbReference>
<dbReference type="EMBL" id="SISG01000001">
    <property type="protein sequence ID" value="TBN57422.1"/>
    <property type="molecule type" value="Genomic_DNA"/>
</dbReference>
<accession>A0A4Q9GR80</accession>
<dbReference type="InterPro" id="IPR050706">
    <property type="entry name" value="Cyclic-di-GMP_PDE-like"/>
</dbReference>
<dbReference type="Pfam" id="PF00563">
    <property type="entry name" value="EAL"/>
    <property type="match status" value="1"/>
</dbReference>
<gene>
    <name evidence="2" type="ORF">EYE40_08445</name>
</gene>
<dbReference type="InterPro" id="IPR001633">
    <property type="entry name" value="EAL_dom"/>
</dbReference>
<dbReference type="SMART" id="SM00052">
    <property type="entry name" value="EAL"/>
    <property type="match status" value="1"/>
</dbReference>
<evidence type="ECO:0000259" key="1">
    <source>
        <dbReference type="PROSITE" id="PS50883"/>
    </source>
</evidence>
<feature type="domain" description="EAL" evidence="1">
    <location>
        <begin position="26"/>
        <end position="277"/>
    </location>
</feature>
<organism evidence="2 3">
    <name type="scientific">Glaciihabitans arcticus</name>
    <dbReference type="NCBI Taxonomy" id="2668039"/>
    <lineage>
        <taxon>Bacteria</taxon>
        <taxon>Bacillati</taxon>
        <taxon>Actinomycetota</taxon>
        <taxon>Actinomycetes</taxon>
        <taxon>Micrococcales</taxon>
        <taxon>Microbacteriaceae</taxon>
        <taxon>Glaciihabitans</taxon>
    </lineage>
</organism>
<name>A0A4Q9GR80_9MICO</name>
<evidence type="ECO:0000313" key="3">
    <source>
        <dbReference type="Proteomes" id="UP000294194"/>
    </source>
</evidence>
<dbReference type="PROSITE" id="PS50883">
    <property type="entry name" value="EAL"/>
    <property type="match status" value="1"/>
</dbReference>
<evidence type="ECO:0000313" key="2">
    <source>
        <dbReference type="EMBL" id="TBN57422.1"/>
    </source>
</evidence>
<dbReference type="AlphaFoldDB" id="A0A4Q9GR80"/>
<dbReference type="Gene3D" id="3.20.20.450">
    <property type="entry name" value="EAL domain"/>
    <property type="match status" value="1"/>
</dbReference>
<keyword evidence="3" id="KW-1185">Reference proteome</keyword>
<comment type="caution">
    <text evidence="2">The sequence shown here is derived from an EMBL/GenBank/DDBJ whole genome shotgun (WGS) entry which is preliminary data.</text>
</comment>
<dbReference type="InterPro" id="IPR035919">
    <property type="entry name" value="EAL_sf"/>
</dbReference>
<dbReference type="GO" id="GO:0071111">
    <property type="term" value="F:cyclic-guanylate-specific phosphodiesterase activity"/>
    <property type="evidence" value="ECO:0007669"/>
    <property type="project" value="InterPro"/>
</dbReference>
<dbReference type="CDD" id="cd01948">
    <property type="entry name" value="EAL"/>
    <property type="match status" value="1"/>
</dbReference>
<reference evidence="3" key="1">
    <citation type="submission" date="2019-02" db="EMBL/GenBank/DDBJ databases">
        <title>Glaciihabitans arcticus sp. nov., a psychrotolerant bacterium isolated from polar soil.</title>
        <authorList>
            <person name="Dahal R.H."/>
        </authorList>
    </citation>
    <scope>NUCLEOTIDE SEQUENCE [LARGE SCALE GENOMIC DNA]</scope>
    <source>
        <strain evidence="3">RP-3-7</strain>
    </source>
</reference>
<dbReference type="PANTHER" id="PTHR33121">
    <property type="entry name" value="CYCLIC DI-GMP PHOSPHODIESTERASE PDEF"/>
    <property type="match status" value="1"/>
</dbReference>
<sequence length="277" mass="30311">MPLKKTGHSARLAVWKRTRAGTPMVDTRLETELRGAVERGELISAFQPQFDLATNRIAGVETLCRWRHPELGLLMPYAFIPIAEASDLIHEIGRFMLDEACDAAGEWQASGKKVCVAVNVSPVQLTSDDIVDHVIELVRRLEIAPDGITLEITETSPILDLEAAAGRLKVLRRLGLCISIDDYGTGHSSLSRLDALDANELKIDQSLVKSNSAEVLAHLEGVVKYAHERGIGVVAEGVETEEQLARVKTLGCDRAQGFLLGRPMSKRDLDKLLVSSD</sequence>
<dbReference type="SUPFAM" id="SSF141868">
    <property type="entry name" value="EAL domain-like"/>
    <property type="match status" value="1"/>
</dbReference>
<proteinExistence type="predicted"/>
<dbReference type="PANTHER" id="PTHR33121:SF70">
    <property type="entry name" value="SIGNALING PROTEIN YKOW"/>
    <property type="match status" value="1"/>
</dbReference>
<protein>
    <submittedName>
        <fullName evidence="2">EAL domain-containing protein</fullName>
    </submittedName>
</protein>